<evidence type="ECO:0000313" key="3">
    <source>
        <dbReference type="Proteomes" id="UP000011988"/>
    </source>
</evidence>
<dbReference type="Proteomes" id="UP000011988">
    <property type="component" value="Unassembled WGS sequence"/>
</dbReference>
<dbReference type="AlphaFoldDB" id="M6D4R4"/>
<reference evidence="2 3" key="1">
    <citation type="submission" date="2013-01" db="EMBL/GenBank/DDBJ databases">
        <authorList>
            <person name="Harkins D.M."/>
            <person name="Durkin A.S."/>
            <person name="Brinkac L.M."/>
            <person name="Haft D.H."/>
            <person name="Selengut J.D."/>
            <person name="Sanka R."/>
            <person name="DePew J."/>
            <person name="Purushe J."/>
            <person name="Galloway R.L."/>
            <person name="Vinetz J.M."/>
            <person name="Sutton G.G."/>
            <person name="Nierman W.C."/>
            <person name="Fouts D.E."/>
        </authorList>
    </citation>
    <scope>NUCLEOTIDE SEQUENCE [LARGE SCALE GENOMIC DNA]</scope>
    <source>
        <strain evidence="2 3">79601</strain>
    </source>
</reference>
<accession>M6D4R4</accession>
<proteinExistence type="predicted"/>
<keyword evidence="1" id="KW-0812">Transmembrane</keyword>
<gene>
    <name evidence="2" type="ORF">LEP1GSC194_2937</name>
</gene>
<evidence type="ECO:0000256" key="1">
    <source>
        <dbReference type="SAM" id="Phobius"/>
    </source>
</evidence>
<name>M6D4R4_9LEPT</name>
<organism evidence="2 3">
    <name type="scientific">Leptospira alstonii serovar Sichuan str. 79601</name>
    <dbReference type="NCBI Taxonomy" id="1218565"/>
    <lineage>
        <taxon>Bacteria</taxon>
        <taxon>Pseudomonadati</taxon>
        <taxon>Spirochaetota</taxon>
        <taxon>Spirochaetia</taxon>
        <taxon>Leptospirales</taxon>
        <taxon>Leptospiraceae</taxon>
        <taxon>Leptospira</taxon>
    </lineage>
</organism>
<comment type="caution">
    <text evidence="2">The sequence shown here is derived from an EMBL/GenBank/DDBJ whole genome shotgun (WGS) entry which is preliminary data.</text>
</comment>
<keyword evidence="1" id="KW-1133">Transmembrane helix</keyword>
<sequence length="309" mass="35613">MLKWKPDFARDFNVSLRKSKDVWLRFLIYKLERFPILFKKESNDSAGIPTIKSGKTTKGLQKTKSLSELKGNFVEEVKEDCMENRRLFSNESHQSSLRTRKRVLRNFSFASSVFFLIFFVLFTNVGCKPSAKDQIQKILSDRQIPVEEKIRQTSFLLLGDRLKEIEISPSIAPDGNTTDRVRVTLAVGGNTALTFLGQKEYKERMKLEVALLSFRVLQTLKNLPIESFRVSIVKPYYVKNSPTDSIEEFEVFRATMEKNSLIRIKGFETVDSFAADSYDSPEPAVLDVMVQIVQSWKVELDELNRVELN</sequence>
<keyword evidence="1" id="KW-0472">Membrane</keyword>
<evidence type="ECO:0000313" key="2">
    <source>
        <dbReference type="EMBL" id="EMJ97681.1"/>
    </source>
</evidence>
<dbReference type="EMBL" id="ANIK01000008">
    <property type="protein sequence ID" value="EMJ97681.1"/>
    <property type="molecule type" value="Genomic_DNA"/>
</dbReference>
<feature type="transmembrane region" description="Helical" evidence="1">
    <location>
        <begin position="103"/>
        <end position="122"/>
    </location>
</feature>
<protein>
    <submittedName>
        <fullName evidence="2">Uncharacterized protein</fullName>
    </submittedName>
</protein>
<dbReference type="PATRIC" id="fig|1218565.3.peg.507"/>